<name>A0ABQ3FD80_9GAMM</name>
<reference evidence="2" key="1">
    <citation type="journal article" date="2019" name="Int. J. Syst. Evol. Microbiol.">
        <title>The Global Catalogue of Microorganisms (GCM) 10K type strain sequencing project: providing services to taxonomists for standard genome sequencing and annotation.</title>
        <authorList>
            <consortium name="The Broad Institute Genomics Platform"/>
            <consortium name="The Broad Institute Genome Sequencing Center for Infectious Disease"/>
            <person name="Wu L."/>
            <person name="Ma J."/>
        </authorList>
    </citation>
    <scope>NUCLEOTIDE SEQUENCE [LARGE SCALE GENOMIC DNA]</scope>
    <source>
        <strain evidence="2">KCTC 42082</strain>
    </source>
</reference>
<keyword evidence="2" id="KW-1185">Reference proteome</keyword>
<comment type="caution">
    <text evidence="1">The sequence shown here is derived from an EMBL/GenBank/DDBJ whole genome shotgun (WGS) entry which is preliminary data.</text>
</comment>
<protein>
    <submittedName>
        <fullName evidence="1">Uncharacterized protein</fullName>
    </submittedName>
</protein>
<dbReference type="Proteomes" id="UP000604243">
    <property type="component" value="Unassembled WGS sequence"/>
</dbReference>
<evidence type="ECO:0000313" key="2">
    <source>
        <dbReference type="Proteomes" id="UP000604243"/>
    </source>
</evidence>
<evidence type="ECO:0000313" key="1">
    <source>
        <dbReference type="EMBL" id="GHC19321.1"/>
    </source>
</evidence>
<proteinExistence type="predicted"/>
<sequence length="89" mass="9762">MRQIHITVVFPDAHTNVVIDYALDGDEYFHAFLVVSDIVKLVNIAARQMRTGKPVTANRERLPAYMGTGTLQGNKSAMKKGFALGRGAT</sequence>
<gene>
    <name evidence="1" type="ORF">GCM10010082_08630</name>
</gene>
<accession>A0ABQ3FD80</accession>
<dbReference type="EMBL" id="BMZM01000001">
    <property type="protein sequence ID" value="GHC19321.1"/>
    <property type="molecule type" value="Genomic_DNA"/>
</dbReference>
<organism evidence="1 2">
    <name type="scientific">Kushneria pakistanensis</name>
    <dbReference type="NCBI Taxonomy" id="1508770"/>
    <lineage>
        <taxon>Bacteria</taxon>
        <taxon>Pseudomonadati</taxon>
        <taxon>Pseudomonadota</taxon>
        <taxon>Gammaproteobacteria</taxon>
        <taxon>Oceanospirillales</taxon>
        <taxon>Halomonadaceae</taxon>
        <taxon>Kushneria</taxon>
    </lineage>
</organism>